<dbReference type="InterPro" id="IPR032567">
    <property type="entry name" value="RTL1-rel"/>
</dbReference>
<dbReference type="InterPro" id="IPR043502">
    <property type="entry name" value="DNA/RNA_pol_sf"/>
</dbReference>
<keyword evidence="3" id="KW-1185">Reference proteome</keyword>
<dbReference type="SUPFAM" id="SSF56672">
    <property type="entry name" value="DNA/RNA polymerases"/>
    <property type="match status" value="1"/>
</dbReference>
<dbReference type="Gene3D" id="2.40.70.10">
    <property type="entry name" value="Acid Proteases"/>
    <property type="match status" value="1"/>
</dbReference>
<dbReference type="OrthoDB" id="777544at2759"/>
<feature type="compositionally biased region" description="Low complexity" evidence="1">
    <location>
        <begin position="10"/>
        <end position="37"/>
    </location>
</feature>
<dbReference type="Pfam" id="PF08284">
    <property type="entry name" value="RVP_2"/>
    <property type="match status" value="1"/>
</dbReference>
<dbReference type="EMBL" id="NMUH01005963">
    <property type="protein sequence ID" value="MQM14115.1"/>
    <property type="molecule type" value="Genomic_DNA"/>
</dbReference>
<dbReference type="PANTHER" id="PTHR15503:SF45">
    <property type="entry name" value="RNA-DIRECTED DNA POLYMERASE HOMOLOG"/>
    <property type="match status" value="1"/>
</dbReference>
<sequence length="276" mass="30642">MARDCPLLPRVPQQQTQSQPRVQQQQQQAPVQQRQQAGGAGGSRGKGCVTHLTRADAEAAQLVEDSLGELSTGESIELAVELLIGDFVLTSYCLEEVPVQLQDQWLSVRLFALQLQDYDVILGMDWLERYGAVMDCQKKRVHLRIPREAAFYFQGIVPLTSRFLVSALRAGRLLASGCQGFLVSAMTLDQVTSKVGDIPIVCEFSDVFLEDLPGLPPEREIELTIELAPGTAPFAQASYRMAPAELRELKRQLEELLEKGYIRPSFSPWGSPVLFV</sequence>
<evidence type="ECO:0000256" key="1">
    <source>
        <dbReference type="SAM" id="MobiDB-lite"/>
    </source>
</evidence>
<feature type="region of interest" description="Disordered" evidence="1">
    <location>
        <begin position="1"/>
        <end position="46"/>
    </location>
</feature>
<organism evidence="2 3">
    <name type="scientific">Colocasia esculenta</name>
    <name type="common">Wild taro</name>
    <name type="synonym">Arum esculentum</name>
    <dbReference type="NCBI Taxonomy" id="4460"/>
    <lineage>
        <taxon>Eukaryota</taxon>
        <taxon>Viridiplantae</taxon>
        <taxon>Streptophyta</taxon>
        <taxon>Embryophyta</taxon>
        <taxon>Tracheophyta</taxon>
        <taxon>Spermatophyta</taxon>
        <taxon>Magnoliopsida</taxon>
        <taxon>Liliopsida</taxon>
        <taxon>Araceae</taxon>
        <taxon>Aroideae</taxon>
        <taxon>Colocasieae</taxon>
        <taxon>Colocasia</taxon>
    </lineage>
</organism>
<accession>A0A843X693</accession>
<name>A0A843X693_COLES</name>
<dbReference type="AlphaFoldDB" id="A0A843X693"/>
<reference evidence="2" key="1">
    <citation type="submission" date="2017-07" db="EMBL/GenBank/DDBJ databases">
        <title>Taro Niue Genome Assembly and Annotation.</title>
        <authorList>
            <person name="Atibalentja N."/>
            <person name="Keating K."/>
            <person name="Fields C.J."/>
        </authorList>
    </citation>
    <scope>NUCLEOTIDE SEQUENCE</scope>
    <source>
        <strain evidence="2">Niue_2</strain>
        <tissue evidence="2">Leaf</tissue>
    </source>
</reference>
<gene>
    <name evidence="2" type="ORF">Taro_047045</name>
</gene>
<protein>
    <submittedName>
        <fullName evidence="2">Uncharacterized protein</fullName>
    </submittedName>
</protein>
<comment type="caution">
    <text evidence="2">The sequence shown here is derived from an EMBL/GenBank/DDBJ whole genome shotgun (WGS) entry which is preliminary data.</text>
</comment>
<dbReference type="CDD" id="cd00303">
    <property type="entry name" value="retropepsin_like"/>
    <property type="match status" value="1"/>
</dbReference>
<dbReference type="Proteomes" id="UP000652761">
    <property type="component" value="Unassembled WGS sequence"/>
</dbReference>
<evidence type="ECO:0000313" key="2">
    <source>
        <dbReference type="EMBL" id="MQM14115.1"/>
    </source>
</evidence>
<proteinExistence type="predicted"/>
<dbReference type="PANTHER" id="PTHR15503">
    <property type="entry name" value="LDOC1 RELATED"/>
    <property type="match status" value="1"/>
</dbReference>
<dbReference type="Gene3D" id="3.10.10.10">
    <property type="entry name" value="HIV Type 1 Reverse Transcriptase, subunit A, domain 1"/>
    <property type="match status" value="1"/>
</dbReference>
<evidence type="ECO:0000313" key="3">
    <source>
        <dbReference type="Proteomes" id="UP000652761"/>
    </source>
</evidence>
<dbReference type="InterPro" id="IPR021109">
    <property type="entry name" value="Peptidase_aspartic_dom_sf"/>
</dbReference>